<dbReference type="InterPro" id="IPR035424">
    <property type="entry name" value="Antitoxin_RelB"/>
</dbReference>
<sequence>MYMLYIEERTMPVAEYDTVTEARKGFKSMLDVAQDGGTGLVHRDGRTFALVSTELLHPALLAAVGVTPEVFFEDGGVGIALPGAPFAAEGENLQEAAADLVEALREYAEDWAGLRNVPNHNRLQHLVALVDVSSDQQLMDWLTGESAA</sequence>
<keyword evidence="2" id="KW-1185">Reference proteome</keyword>
<evidence type="ECO:0000313" key="2">
    <source>
        <dbReference type="Proteomes" id="UP000008366"/>
    </source>
</evidence>
<dbReference type="EMBL" id="BAHD01000053">
    <property type="protein sequence ID" value="GAB96967.1"/>
    <property type="molecule type" value="Genomic_DNA"/>
</dbReference>
<dbReference type="Pfam" id="PF12910">
    <property type="entry name" value="PHD_like"/>
    <property type="match status" value="1"/>
</dbReference>
<dbReference type="eggNOG" id="COG1598">
    <property type="taxonomic scope" value="Bacteria"/>
</dbReference>
<accession>K6WXZ0</accession>
<name>K6WXZ0_9MICO</name>
<proteinExistence type="predicted"/>
<dbReference type="Proteomes" id="UP000008366">
    <property type="component" value="Unassembled WGS sequence"/>
</dbReference>
<reference evidence="1 2" key="1">
    <citation type="submission" date="2012-08" db="EMBL/GenBank/DDBJ databases">
        <title>Whole genome shotgun sequence of Kineosphaera limosa NBRC 100340.</title>
        <authorList>
            <person name="Yoshida I."/>
            <person name="Isaki S."/>
            <person name="Hosoyama A."/>
            <person name="Tsuchikane K."/>
            <person name="Katsumata H."/>
            <person name="Ando Y."/>
            <person name="Ohji S."/>
            <person name="Hamada M."/>
            <person name="Tamura T."/>
            <person name="Yamazoe A."/>
            <person name="Yamazaki S."/>
            <person name="Fujita N."/>
        </authorList>
    </citation>
    <scope>NUCLEOTIDE SEQUENCE [LARGE SCALE GENOMIC DNA]</scope>
    <source>
        <strain evidence="1 2">NBRC 100340</strain>
    </source>
</reference>
<comment type="caution">
    <text evidence="1">The sequence shown here is derived from an EMBL/GenBank/DDBJ whole genome shotgun (WGS) entry which is preliminary data.</text>
</comment>
<organism evidence="1 2">
    <name type="scientific">Kineosphaera limosa NBRC 100340</name>
    <dbReference type="NCBI Taxonomy" id="1184609"/>
    <lineage>
        <taxon>Bacteria</taxon>
        <taxon>Bacillati</taxon>
        <taxon>Actinomycetota</taxon>
        <taxon>Actinomycetes</taxon>
        <taxon>Micrococcales</taxon>
        <taxon>Dermatophilaceae</taxon>
        <taxon>Kineosphaera</taxon>
    </lineage>
</organism>
<protein>
    <submittedName>
        <fullName evidence="1">Uncharacterized protein</fullName>
    </submittedName>
</protein>
<evidence type="ECO:0000313" key="1">
    <source>
        <dbReference type="EMBL" id="GAB96967.1"/>
    </source>
</evidence>
<gene>
    <name evidence="1" type="ORF">KILIM_053_00180</name>
</gene>
<dbReference type="Gene3D" id="3.30.160.620">
    <property type="match status" value="1"/>
</dbReference>
<dbReference type="STRING" id="1184609.KILIM_053_00180"/>
<dbReference type="AlphaFoldDB" id="K6WXZ0"/>